<evidence type="ECO:0000313" key="2">
    <source>
        <dbReference type="EMBL" id="CAD2196556.1"/>
    </source>
</evidence>
<organism evidence="2 3">
    <name type="scientific">Meloidogyne enterolobii</name>
    <name type="common">Root-knot nematode worm</name>
    <name type="synonym">Meloidogyne mayaguensis</name>
    <dbReference type="NCBI Taxonomy" id="390850"/>
    <lineage>
        <taxon>Eukaryota</taxon>
        <taxon>Metazoa</taxon>
        <taxon>Ecdysozoa</taxon>
        <taxon>Nematoda</taxon>
        <taxon>Chromadorea</taxon>
        <taxon>Rhabditida</taxon>
        <taxon>Tylenchina</taxon>
        <taxon>Tylenchomorpha</taxon>
        <taxon>Tylenchoidea</taxon>
        <taxon>Meloidogynidae</taxon>
        <taxon>Meloidogyninae</taxon>
        <taxon>Meloidogyne</taxon>
    </lineage>
</organism>
<dbReference type="InterPro" id="IPR012444">
    <property type="entry name" value="DUF1647"/>
</dbReference>
<dbReference type="SUPFAM" id="SSF53448">
    <property type="entry name" value="Nucleotide-diphospho-sugar transferases"/>
    <property type="match status" value="1"/>
</dbReference>
<protein>
    <submittedName>
        <fullName evidence="2">Uncharacterized protein</fullName>
    </submittedName>
</protein>
<gene>
    <name evidence="2" type="ORF">MENT_LOCUS49730</name>
</gene>
<keyword evidence="1" id="KW-0812">Transmembrane</keyword>
<sequence>MYNLLNGKIIISNGRTHFAFCFSKIFWIFFLTFIFCFYFLIQKWTTKSFIINKNLKLETKTNFFNEIVENKQSLNECIENEKNNSDTKLRLECCGEKMSYSFNIQTNNKLTENLVSGRKFDCEHLKILNKYKLADKYKIKQKIPVKRPGDKRFTIVTAASTGFFPTLRKLLYSMKQHFGCSQKIICYDLGGISEDKNMMEELNSVCELELRKYNWSIMPKDVHSPQTYAWKIYIISQVFSQYDTFIWMDTSINLEDKKYLDPIFEAIEKGKISEMVFPGGMFTYTPIITDWIKIENQKWDVEMYDANFIILHKSEYTRNYLKWALLCAATKQCIHPEGSQLYCTSPRTTIGSCHRFDQSVMGILNVDSEYKRSLIGMKI</sequence>
<comment type="caution">
    <text evidence="2">The sequence shown here is derived from an EMBL/GenBank/DDBJ whole genome shotgun (WGS) entry which is preliminary data.</text>
</comment>
<evidence type="ECO:0000313" key="3">
    <source>
        <dbReference type="Proteomes" id="UP000580250"/>
    </source>
</evidence>
<accession>A0A6V7XB46</accession>
<dbReference type="EMBL" id="CAJEWN010001332">
    <property type="protein sequence ID" value="CAD2196556.1"/>
    <property type="molecule type" value="Genomic_DNA"/>
</dbReference>
<proteinExistence type="predicted"/>
<keyword evidence="1" id="KW-0472">Membrane</keyword>
<dbReference type="InterPro" id="IPR029044">
    <property type="entry name" value="Nucleotide-diphossugar_trans"/>
</dbReference>
<dbReference type="Proteomes" id="UP000580250">
    <property type="component" value="Unassembled WGS sequence"/>
</dbReference>
<dbReference type="AlphaFoldDB" id="A0A6V7XB46"/>
<evidence type="ECO:0000256" key="1">
    <source>
        <dbReference type="SAM" id="Phobius"/>
    </source>
</evidence>
<dbReference type="OrthoDB" id="5785713at2759"/>
<reference evidence="2 3" key="1">
    <citation type="submission" date="2020-08" db="EMBL/GenBank/DDBJ databases">
        <authorList>
            <person name="Koutsovoulos G."/>
            <person name="Danchin GJ E."/>
        </authorList>
    </citation>
    <scope>NUCLEOTIDE SEQUENCE [LARGE SCALE GENOMIC DNA]</scope>
</reference>
<dbReference type="PANTHER" id="PTHR31389">
    <property type="entry name" value="LD39211P"/>
    <property type="match status" value="1"/>
</dbReference>
<keyword evidence="1" id="KW-1133">Transmembrane helix</keyword>
<feature type="transmembrane region" description="Helical" evidence="1">
    <location>
        <begin position="21"/>
        <end position="41"/>
    </location>
</feature>
<dbReference type="PANTHER" id="PTHR31389:SF4">
    <property type="entry name" value="LD39211P"/>
    <property type="match status" value="1"/>
</dbReference>
<name>A0A6V7XB46_MELEN</name>
<dbReference type="Pfam" id="PF07801">
    <property type="entry name" value="DUF1647"/>
    <property type="match status" value="1"/>
</dbReference>